<dbReference type="EMBL" id="CAUYUJ010011112">
    <property type="protein sequence ID" value="CAK0831020.1"/>
    <property type="molecule type" value="Genomic_DNA"/>
</dbReference>
<comment type="caution">
    <text evidence="3">The sequence shown here is derived from an EMBL/GenBank/DDBJ whole genome shotgun (WGS) entry which is preliminary data.</text>
</comment>
<gene>
    <name evidence="3" type="ORF">PCOR1329_LOCUS29474</name>
</gene>
<evidence type="ECO:0000313" key="3">
    <source>
        <dbReference type="EMBL" id="CAK0831020.1"/>
    </source>
</evidence>
<evidence type="ECO:0000313" key="4">
    <source>
        <dbReference type="Proteomes" id="UP001189429"/>
    </source>
</evidence>
<name>A0ABN9SG02_9DINO</name>
<proteinExistence type="inferred from homology"/>
<evidence type="ECO:0000256" key="1">
    <source>
        <dbReference type="ARBA" id="ARBA00010271"/>
    </source>
</evidence>
<organism evidence="3 4">
    <name type="scientific">Prorocentrum cordatum</name>
    <dbReference type="NCBI Taxonomy" id="2364126"/>
    <lineage>
        <taxon>Eukaryota</taxon>
        <taxon>Sar</taxon>
        <taxon>Alveolata</taxon>
        <taxon>Dinophyceae</taxon>
        <taxon>Prorocentrales</taxon>
        <taxon>Prorocentraceae</taxon>
        <taxon>Prorocentrum</taxon>
    </lineage>
</organism>
<dbReference type="Proteomes" id="UP001189429">
    <property type="component" value="Unassembled WGS sequence"/>
</dbReference>
<sequence length="418" mass="46257">MAGGAAVGRAAAEPQTAWKPALWAAVASLQRRPLRVHVADLGLWGPVCDEDWGYAYHLERWFRAFLLRCVPSTAAAGPEEADYVYVPHCAMNVYLARKQRRYQIMGAASASALPAHGEGDRLHEQVVRELDSDYLAGEVLPAMRRHAGVSACLARAPRCRLLLVNMAFGRDEVPLFSNGLGPEAVVITTAGAERWGRWFGGRSAPPARRGRAGCSCRAHCEPRLSLGPLDVVVPFATAHNSTSRRPGRGGRRDILALFVGSNTSCSRRELFDMWAMSNRADLRWDNDDARLQGLVVSPRPLPEAAFDRLARRAVFCLVPDGHWPATMRLPAVIAKGCIPVVISNRVEVPFDDLVDWREGSLRVLEGQIRELPELLSRIGETQVRSMQRHLPLLAEALDYHHSRFHVMLLASLAARREP</sequence>
<dbReference type="Pfam" id="PF03016">
    <property type="entry name" value="Exostosin_GT47"/>
    <property type="match status" value="1"/>
</dbReference>
<dbReference type="PANTHER" id="PTHR11062">
    <property type="entry name" value="EXOSTOSIN HEPARAN SULFATE GLYCOSYLTRANSFERASE -RELATED"/>
    <property type="match status" value="1"/>
</dbReference>
<keyword evidence="4" id="KW-1185">Reference proteome</keyword>
<evidence type="ECO:0000259" key="2">
    <source>
        <dbReference type="Pfam" id="PF03016"/>
    </source>
</evidence>
<dbReference type="InterPro" id="IPR040911">
    <property type="entry name" value="Exostosin_GT47"/>
</dbReference>
<protein>
    <recommendedName>
        <fullName evidence="2">Exostosin GT47 domain-containing protein</fullName>
    </recommendedName>
</protein>
<dbReference type="InterPro" id="IPR004263">
    <property type="entry name" value="Exostosin"/>
</dbReference>
<dbReference type="PANTHER" id="PTHR11062:SF281">
    <property type="entry name" value="EXOSTOSIN-LIKE 2"/>
    <property type="match status" value="1"/>
</dbReference>
<comment type="similarity">
    <text evidence="1">Belongs to the glycosyltransferase 47 family.</text>
</comment>
<reference evidence="3" key="1">
    <citation type="submission" date="2023-10" db="EMBL/GenBank/DDBJ databases">
        <authorList>
            <person name="Chen Y."/>
            <person name="Shah S."/>
            <person name="Dougan E. K."/>
            <person name="Thang M."/>
            <person name="Chan C."/>
        </authorList>
    </citation>
    <scope>NUCLEOTIDE SEQUENCE [LARGE SCALE GENOMIC DNA]</scope>
</reference>
<accession>A0ABN9SG02</accession>
<feature type="domain" description="Exostosin GT47" evidence="2">
    <location>
        <begin position="230"/>
        <end position="377"/>
    </location>
</feature>